<feature type="binding site" evidence="13">
    <location>
        <position position="325"/>
    </location>
    <ligand>
        <name>S-adenosyl-L-methionine</name>
        <dbReference type="ChEBI" id="CHEBI:59789"/>
    </ligand>
</feature>
<feature type="binding site" evidence="13">
    <location>
        <position position="343"/>
    </location>
    <ligand>
        <name>S-adenosyl-L-methionine</name>
        <dbReference type="ChEBI" id="CHEBI:59789"/>
    </ligand>
</feature>
<dbReference type="InterPro" id="IPR023267">
    <property type="entry name" value="RCMT"/>
</dbReference>
<dbReference type="NCBIfam" id="TIGR00563">
    <property type="entry name" value="rsmB"/>
    <property type="match status" value="1"/>
</dbReference>
<dbReference type="InterPro" id="IPR029063">
    <property type="entry name" value="SAM-dependent_MTases_sf"/>
</dbReference>
<evidence type="ECO:0000313" key="16">
    <source>
        <dbReference type="Proteomes" id="UP000189857"/>
    </source>
</evidence>
<evidence type="ECO:0000256" key="7">
    <source>
        <dbReference type="ARBA" id="ARBA00022679"/>
    </source>
</evidence>
<keyword evidence="9 13" id="KW-0694">RNA-binding</keyword>
<dbReference type="InterPro" id="IPR054728">
    <property type="entry name" value="RsmB-like_ferredoxin"/>
</dbReference>
<dbReference type="SUPFAM" id="SSF48013">
    <property type="entry name" value="NusB-like"/>
    <property type="match status" value="1"/>
</dbReference>
<dbReference type="InterPro" id="IPR001678">
    <property type="entry name" value="MeTrfase_RsmB-F_NOP2_dom"/>
</dbReference>
<dbReference type="PRINTS" id="PR02008">
    <property type="entry name" value="RCMTFAMILY"/>
</dbReference>
<evidence type="ECO:0000313" key="15">
    <source>
        <dbReference type="EMBL" id="SJZ68016.1"/>
    </source>
</evidence>
<dbReference type="AlphaFoldDB" id="A0A1T4MMG1"/>
<keyword evidence="7 13" id="KW-0808">Transferase</keyword>
<dbReference type="NCBIfam" id="NF011494">
    <property type="entry name" value="PRK14902.1"/>
    <property type="match status" value="1"/>
</dbReference>
<comment type="subcellular location">
    <subcellularLocation>
        <location evidence="2">Cytoplasm</location>
    </subcellularLocation>
</comment>
<name>A0A1T4MMG1_9FIRM</name>
<evidence type="ECO:0000256" key="6">
    <source>
        <dbReference type="ARBA" id="ARBA00022603"/>
    </source>
</evidence>
<evidence type="ECO:0000256" key="8">
    <source>
        <dbReference type="ARBA" id="ARBA00022691"/>
    </source>
</evidence>
<dbReference type="Proteomes" id="UP000189857">
    <property type="component" value="Unassembled WGS sequence"/>
</dbReference>
<evidence type="ECO:0000256" key="9">
    <source>
        <dbReference type="ARBA" id="ARBA00022884"/>
    </source>
</evidence>
<dbReference type="PANTHER" id="PTHR22807">
    <property type="entry name" value="NOP2 YEAST -RELATED NOL1/NOP2/FMU SUN DOMAIN-CONTAINING"/>
    <property type="match status" value="1"/>
</dbReference>
<feature type="binding site" evidence="13">
    <location>
        <position position="298"/>
    </location>
    <ligand>
        <name>S-adenosyl-L-methionine</name>
        <dbReference type="ChEBI" id="CHEBI:59789"/>
    </ligand>
</feature>
<dbReference type="EMBL" id="FUXA01000007">
    <property type="protein sequence ID" value="SJZ68016.1"/>
    <property type="molecule type" value="Genomic_DNA"/>
</dbReference>
<evidence type="ECO:0000259" key="14">
    <source>
        <dbReference type="PROSITE" id="PS51686"/>
    </source>
</evidence>
<dbReference type="EC" id="2.1.1.176" evidence="3"/>
<comment type="similarity">
    <text evidence="13">Belongs to the class I-like SAM-binding methyltransferase superfamily. RsmB/NOP family.</text>
</comment>
<dbReference type="Gene3D" id="1.10.940.10">
    <property type="entry name" value="NusB-like"/>
    <property type="match status" value="1"/>
</dbReference>
<reference evidence="15 16" key="1">
    <citation type="submission" date="2017-02" db="EMBL/GenBank/DDBJ databases">
        <authorList>
            <person name="Peterson S.W."/>
        </authorList>
    </citation>
    <scope>NUCLEOTIDE SEQUENCE [LARGE SCALE GENOMIC DNA]</scope>
    <source>
        <strain evidence="15 16">ATCC 17233</strain>
    </source>
</reference>
<evidence type="ECO:0000256" key="10">
    <source>
        <dbReference type="ARBA" id="ARBA00030399"/>
    </source>
</evidence>
<feature type="active site" description="Nucleophile" evidence="13">
    <location>
        <position position="396"/>
    </location>
</feature>
<gene>
    <name evidence="15" type="ORF">SAMN02745110_01278</name>
</gene>
<dbReference type="RefSeq" id="WP_078787120.1">
    <property type="nucleotide sequence ID" value="NZ_FMTO01000006.1"/>
</dbReference>
<dbReference type="Pfam" id="PF01189">
    <property type="entry name" value="Methyltr_RsmB-F"/>
    <property type="match status" value="1"/>
</dbReference>
<evidence type="ECO:0000256" key="1">
    <source>
        <dbReference type="ARBA" id="ARBA00002724"/>
    </source>
</evidence>
<protein>
    <recommendedName>
        <fullName evidence="3">16S rRNA (cytosine(967)-C(5))-methyltransferase</fullName>
        <ecNumber evidence="3">2.1.1.176</ecNumber>
    </recommendedName>
    <alternativeName>
        <fullName evidence="10">16S rRNA m5C967 methyltransferase</fullName>
    </alternativeName>
    <alternativeName>
        <fullName evidence="11">rRNA (cytosine-C(5)-)-methyltransferase RsmB</fullName>
    </alternativeName>
</protein>
<dbReference type="GO" id="GO:0006355">
    <property type="term" value="P:regulation of DNA-templated transcription"/>
    <property type="evidence" value="ECO:0007669"/>
    <property type="project" value="InterPro"/>
</dbReference>
<comment type="catalytic activity">
    <reaction evidence="12">
        <text>cytidine(967) in 16S rRNA + S-adenosyl-L-methionine = 5-methylcytidine(967) in 16S rRNA + S-adenosyl-L-homocysteine + H(+)</text>
        <dbReference type="Rhea" id="RHEA:42748"/>
        <dbReference type="Rhea" id="RHEA-COMP:10219"/>
        <dbReference type="Rhea" id="RHEA-COMP:10220"/>
        <dbReference type="ChEBI" id="CHEBI:15378"/>
        <dbReference type="ChEBI" id="CHEBI:57856"/>
        <dbReference type="ChEBI" id="CHEBI:59789"/>
        <dbReference type="ChEBI" id="CHEBI:74483"/>
        <dbReference type="ChEBI" id="CHEBI:82748"/>
        <dbReference type="EC" id="2.1.1.176"/>
    </reaction>
</comment>
<dbReference type="SUPFAM" id="SSF53335">
    <property type="entry name" value="S-adenosyl-L-methionine-dependent methyltransferases"/>
    <property type="match status" value="1"/>
</dbReference>
<keyword evidence="6 13" id="KW-0489">Methyltransferase</keyword>
<proteinExistence type="inferred from homology"/>
<comment type="function">
    <text evidence="1">Specifically methylates the cytosine at position 967 (m5C967) of 16S rRNA.</text>
</comment>
<evidence type="ECO:0000256" key="3">
    <source>
        <dbReference type="ARBA" id="ARBA00012140"/>
    </source>
</evidence>
<dbReference type="InterPro" id="IPR006027">
    <property type="entry name" value="NusB_RsmB_TIM44"/>
</dbReference>
<dbReference type="InterPro" id="IPR004573">
    <property type="entry name" value="rRNA_ssu_MeTfrase_B"/>
</dbReference>
<accession>A0A1T4MMG1</accession>
<dbReference type="CDD" id="cd02440">
    <property type="entry name" value="AdoMet_MTases"/>
    <property type="match status" value="1"/>
</dbReference>
<sequence length="466" mass="52318">MADNAREIVLDVLIDIDSNGTFSNIALDKALRKVQFAEKTERAYITRSVEGVTETRLLLDHIIGLFSKVKLNKMRPLIRNVIRLGTYEMLFMDSVPIRATISECVKIVKKHNMMNLSGFTNAILRNISRKIVDTGLEDYKEMAERLEKIGEIFDIKDKHIIYSVPKWLEEFFNDKFGKDKAKLIMRDSFRDKKLVIRANTSKISVDELTAVLKEKNLETSPGRYSKNCIRIGNVDFVRRIPGYKAGLFSVQAESSASAVEALGIEKDMKVLDLCAAPGGKSCYAAELLKGTGKVISRDISDDKIEIISDNISRLELDNVEVLTGDATVFEESYEGQFDAVIADVPCSGLGVIGKKNDIKYRVKPEDFDSLTEISREILKNAVRYLKDGGKLLFSTCTINPGENEVIAKELLECYGADGVKEKELNDSCGLNADNGFILEKISEKTFIQGIDETDGFYYALFKKRMK</sequence>
<feature type="domain" description="SAM-dependent MTase RsmB/NOP-type" evidence="14">
    <location>
        <begin position="184"/>
        <end position="464"/>
    </location>
</feature>
<evidence type="ECO:0000256" key="5">
    <source>
        <dbReference type="ARBA" id="ARBA00022552"/>
    </source>
</evidence>
<dbReference type="GO" id="GO:0008649">
    <property type="term" value="F:rRNA methyltransferase activity"/>
    <property type="evidence" value="ECO:0007669"/>
    <property type="project" value="InterPro"/>
</dbReference>
<feature type="binding site" evidence="13">
    <location>
        <begin position="274"/>
        <end position="280"/>
    </location>
    <ligand>
        <name>S-adenosyl-L-methionine</name>
        <dbReference type="ChEBI" id="CHEBI:59789"/>
    </ligand>
</feature>
<organism evidence="15 16">
    <name type="scientific">Eubacterium ruminantium</name>
    <dbReference type="NCBI Taxonomy" id="42322"/>
    <lineage>
        <taxon>Bacteria</taxon>
        <taxon>Bacillati</taxon>
        <taxon>Bacillota</taxon>
        <taxon>Clostridia</taxon>
        <taxon>Eubacteriales</taxon>
        <taxon>Eubacteriaceae</taxon>
        <taxon>Eubacterium</taxon>
    </lineage>
</organism>
<keyword evidence="5" id="KW-0698">rRNA processing</keyword>
<dbReference type="Gene3D" id="3.30.70.1170">
    <property type="entry name" value="Sun protein, domain 3"/>
    <property type="match status" value="1"/>
</dbReference>
<dbReference type="GO" id="GO:0003723">
    <property type="term" value="F:RNA binding"/>
    <property type="evidence" value="ECO:0007669"/>
    <property type="project" value="UniProtKB-UniRule"/>
</dbReference>
<evidence type="ECO:0000256" key="12">
    <source>
        <dbReference type="ARBA" id="ARBA00047283"/>
    </source>
</evidence>
<dbReference type="InterPro" id="IPR049560">
    <property type="entry name" value="MeTrfase_RsmB-F_NOP2_cat"/>
</dbReference>
<dbReference type="PROSITE" id="PS51686">
    <property type="entry name" value="SAM_MT_RSMB_NOP"/>
    <property type="match status" value="1"/>
</dbReference>
<evidence type="ECO:0000256" key="2">
    <source>
        <dbReference type="ARBA" id="ARBA00004496"/>
    </source>
</evidence>
<dbReference type="Pfam" id="PF01029">
    <property type="entry name" value="NusB"/>
    <property type="match status" value="1"/>
</dbReference>
<dbReference type="InterPro" id="IPR035926">
    <property type="entry name" value="NusB-like_sf"/>
</dbReference>
<keyword evidence="16" id="KW-1185">Reference proteome</keyword>
<evidence type="ECO:0000256" key="13">
    <source>
        <dbReference type="PROSITE-ProRule" id="PRU01023"/>
    </source>
</evidence>
<dbReference type="PANTHER" id="PTHR22807:SF53">
    <property type="entry name" value="RIBOSOMAL RNA SMALL SUBUNIT METHYLTRANSFERASE B-RELATED"/>
    <property type="match status" value="1"/>
</dbReference>
<dbReference type="Pfam" id="PF22458">
    <property type="entry name" value="RsmF-B_ferredox"/>
    <property type="match status" value="1"/>
</dbReference>
<dbReference type="OrthoDB" id="9810297at2"/>
<dbReference type="Gene3D" id="3.40.50.150">
    <property type="entry name" value="Vaccinia Virus protein VP39"/>
    <property type="match status" value="1"/>
</dbReference>
<evidence type="ECO:0000256" key="4">
    <source>
        <dbReference type="ARBA" id="ARBA00022490"/>
    </source>
</evidence>
<dbReference type="GO" id="GO:0005737">
    <property type="term" value="C:cytoplasm"/>
    <property type="evidence" value="ECO:0007669"/>
    <property type="project" value="UniProtKB-SubCell"/>
</dbReference>
<evidence type="ECO:0000256" key="11">
    <source>
        <dbReference type="ARBA" id="ARBA00031088"/>
    </source>
</evidence>
<keyword evidence="4" id="KW-0963">Cytoplasm</keyword>
<keyword evidence="8 13" id="KW-0949">S-adenosyl-L-methionine</keyword>